<accession>A0A6F9DQT3</accession>
<keyword evidence="8 10" id="KW-0472">Membrane</keyword>
<keyword evidence="6" id="KW-0735">Signal-anchor</keyword>
<evidence type="ECO:0000256" key="6">
    <source>
        <dbReference type="ARBA" id="ARBA00022968"/>
    </source>
</evidence>
<dbReference type="GO" id="GO:0016020">
    <property type="term" value="C:membrane"/>
    <property type="evidence" value="ECO:0007669"/>
    <property type="project" value="UniProtKB-SubCell"/>
</dbReference>
<dbReference type="EMBL" id="LR789679">
    <property type="protein sequence ID" value="CAB3265541.1"/>
    <property type="molecule type" value="mRNA"/>
</dbReference>
<evidence type="ECO:0000256" key="10">
    <source>
        <dbReference type="SAM" id="Phobius"/>
    </source>
</evidence>
<dbReference type="AlphaFoldDB" id="A0A6F9DQT3"/>
<evidence type="ECO:0000256" key="3">
    <source>
        <dbReference type="ARBA" id="ARBA00022676"/>
    </source>
</evidence>
<feature type="transmembrane region" description="Helical" evidence="10">
    <location>
        <begin position="14"/>
        <end position="33"/>
    </location>
</feature>
<comment type="subcellular location">
    <subcellularLocation>
        <location evidence="9">Endomembrane system</location>
        <topology evidence="9">Single-pass membrane protein</topology>
    </subcellularLocation>
    <subcellularLocation>
        <location evidence="1">Membrane</location>
        <topology evidence="1">Single-pass type II membrane protein</topology>
    </subcellularLocation>
</comment>
<evidence type="ECO:0000259" key="11">
    <source>
        <dbReference type="Pfam" id="PF02434"/>
    </source>
</evidence>
<evidence type="ECO:0000256" key="1">
    <source>
        <dbReference type="ARBA" id="ARBA00004606"/>
    </source>
</evidence>
<evidence type="ECO:0000313" key="12">
    <source>
        <dbReference type="EMBL" id="CAB3265541.1"/>
    </source>
</evidence>
<evidence type="ECO:0000256" key="5">
    <source>
        <dbReference type="ARBA" id="ARBA00022692"/>
    </source>
</evidence>
<keyword evidence="4" id="KW-0808">Transferase</keyword>
<comment type="similarity">
    <text evidence="2">Belongs to the glycosyltransferase 31 family.</text>
</comment>
<reference evidence="12" key="1">
    <citation type="submission" date="2020-04" db="EMBL/GenBank/DDBJ databases">
        <authorList>
            <person name="Neveu A P."/>
        </authorList>
    </citation>
    <scope>NUCLEOTIDE SEQUENCE</scope>
    <source>
        <tissue evidence="12">Whole embryo</tissue>
    </source>
</reference>
<feature type="domain" description="Fringe-like glycosyltransferase" evidence="11">
    <location>
        <begin position="82"/>
        <end position="326"/>
    </location>
</feature>
<keyword evidence="5 10" id="KW-0812">Transmembrane</keyword>
<evidence type="ECO:0000256" key="4">
    <source>
        <dbReference type="ARBA" id="ARBA00022679"/>
    </source>
</evidence>
<dbReference type="InterPro" id="IPR003378">
    <property type="entry name" value="Fringe-like_glycosylTrfase"/>
</dbReference>
<evidence type="ECO:0000256" key="9">
    <source>
        <dbReference type="ARBA" id="ARBA00037847"/>
    </source>
</evidence>
<dbReference type="PANTHER" id="PTHR10811">
    <property type="entry name" value="FRINGE-RELATED"/>
    <property type="match status" value="1"/>
</dbReference>
<keyword evidence="3" id="KW-0328">Glycosyltransferase</keyword>
<name>A0A6F9DQT3_9ASCI</name>
<evidence type="ECO:0000256" key="7">
    <source>
        <dbReference type="ARBA" id="ARBA00022989"/>
    </source>
</evidence>
<dbReference type="GO" id="GO:0012505">
    <property type="term" value="C:endomembrane system"/>
    <property type="evidence" value="ECO:0007669"/>
    <property type="project" value="UniProtKB-SubCell"/>
</dbReference>
<sequence length="342" mass="39069">MANSRHPPYCTKRLCRGVWLAAVTTLTLFYLVIINCTNFAPSYRHLTKISLSSTPAIPKYRRVNETKSLSAAAKHGVEDALLQDIFISVKTSEKFHGSRLKIIIDTWFDLVPEQTYFFSDATDEKLQERTKGHVINTGCGKEHTRTDLTCKMAAEYDMFVSSSEKWWCHFDDDNYVNVKQLNVLLKEFNPEENVYIGKPSMSRQISTLYSDENVKFSFATGGAGMCISRSLAMKMSPWCRRGSLLETSDKLRFPDDCTIGFVITNRLGVNLTHSPLFHSHLEPLSRIPSDDLKKQVTLSYQTSSSGSNIINFKHWKLFNSSFDPTRLYSFHCSRYPTTHFCT</sequence>
<protein>
    <submittedName>
        <fullName evidence="12">Fringe 1</fullName>
    </submittedName>
</protein>
<evidence type="ECO:0000256" key="8">
    <source>
        <dbReference type="ARBA" id="ARBA00023136"/>
    </source>
</evidence>
<dbReference type="Pfam" id="PF02434">
    <property type="entry name" value="Fringe"/>
    <property type="match status" value="1"/>
</dbReference>
<proteinExistence type="evidence at transcript level"/>
<keyword evidence="7 10" id="KW-1133">Transmembrane helix</keyword>
<organism evidence="12">
    <name type="scientific">Phallusia mammillata</name>
    <dbReference type="NCBI Taxonomy" id="59560"/>
    <lineage>
        <taxon>Eukaryota</taxon>
        <taxon>Metazoa</taxon>
        <taxon>Chordata</taxon>
        <taxon>Tunicata</taxon>
        <taxon>Ascidiacea</taxon>
        <taxon>Phlebobranchia</taxon>
        <taxon>Ascidiidae</taxon>
        <taxon>Phallusia</taxon>
    </lineage>
</organism>
<gene>
    <name evidence="12" type="primary">Rfng-001</name>
</gene>
<dbReference type="GO" id="GO:0016757">
    <property type="term" value="F:glycosyltransferase activity"/>
    <property type="evidence" value="ECO:0007669"/>
    <property type="project" value="UniProtKB-KW"/>
</dbReference>
<evidence type="ECO:0000256" key="2">
    <source>
        <dbReference type="ARBA" id="ARBA00008661"/>
    </source>
</evidence>
<dbReference type="Gene3D" id="3.90.550.50">
    <property type="match status" value="1"/>
</dbReference>